<proteinExistence type="predicted"/>
<name>A0ACC1XEV0_MELAZ</name>
<dbReference type="Proteomes" id="UP001164539">
    <property type="component" value="Chromosome 9"/>
</dbReference>
<evidence type="ECO:0000313" key="2">
    <source>
        <dbReference type="Proteomes" id="UP001164539"/>
    </source>
</evidence>
<dbReference type="EMBL" id="CM051402">
    <property type="protein sequence ID" value="KAJ4709784.1"/>
    <property type="molecule type" value="Genomic_DNA"/>
</dbReference>
<accession>A0ACC1XEV0</accession>
<comment type="caution">
    <text evidence="1">The sequence shown here is derived from an EMBL/GenBank/DDBJ whole genome shotgun (WGS) entry which is preliminary data.</text>
</comment>
<protein>
    <submittedName>
        <fullName evidence="1">Fasciclin-like arabinogalactan protein</fullName>
    </submittedName>
</protein>
<keyword evidence="2" id="KW-1185">Reference proteome</keyword>
<reference evidence="1 2" key="1">
    <citation type="journal article" date="2023" name="Science">
        <title>Complex scaffold remodeling in plant triterpene biosynthesis.</title>
        <authorList>
            <person name="De La Pena R."/>
            <person name="Hodgson H."/>
            <person name="Liu J.C."/>
            <person name="Stephenson M.J."/>
            <person name="Martin A.C."/>
            <person name="Owen C."/>
            <person name="Harkess A."/>
            <person name="Leebens-Mack J."/>
            <person name="Jimenez L.E."/>
            <person name="Osbourn A."/>
            <person name="Sattely E.S."/>
        </authorList>
    </citation>
    <scope>NUCLEOTIDE SEQUENCE [LARGE SCALE GENOMIC DNA]</scope>
    <source>
        <strain evidence="2">cv. JPN11</strain>
        <tissue evidence="1">Leaf</tissue>
    </source>
</reference>
<sequence length="343" mass="37953">MAAKLLFSVILLSLFYLCRSLPENSVLDAVQTLSNSGFLSMALTLEFGSRNLIPPSPYLTIFSPSDSAFASFGQPPLSLLQLHFSPLSLSPFSLKFLPFGSKIPTLSPNHSLIVTSSQSDDQISLNGVKINDSAIFDDGSLRIFGIEKFFNPNYSVSDNEYGNKTHNPTVQCMASVRGSAMENDDAVKFLILQGYSVMASFLKLQLVGFTGQSLILTMFAPPDDILENYFGNFSEYSLIFLRHVVPCKISYQQLTDFDQGTMLPTFLKGFKINVTKSNNVLLNKVVLDVPTLYQSDWLYIHGVRSILSEKVSESSQFRSSVVNLKLLEVLVASSSLFLCIFGF</sequence>
<gene>
    <name evidence="1" type="ORF">OWV82_016052</name>
</gene>
<evidence type="ECO:0000313" key="1">
    <source>
        <dbReference type="EMBL" id="KAJ4709784.1"/>
    </source>
</evidence>
<organism evidence="1 2">
    <name type="scientific">Melia azedarach</name>
    <name type="common">Chinaberry tree</name>
    <dbReference type="NCBI Taxonomy" id="155640"/>
    <lineage>
        <taxon>Eukaryota</taxon>
        <taxon>Viridiplantae</taxon>
        <taxon>Streptophyta</taxon>
        <taxon>Embryophyta</taxon>
        <taxon>Tracheophyta</taxon>
        <taxon>Spermatophyta</taxon>
        <taxon>Magnoliopsida</taxon>
        <taxon>eudicotyledons</taxon>
        <taxon>Gunneridae</taxon>
        <taxon>Pentapetalae</taxon>
        <taxon>rosids</taxon>
        <taxon>malvids</taxon>
        <taxon>Sapindales</taxon>
        <taxon>Meliaceae</taxon>
        <taxon>Melia</taxon>
    </lineage>
</organism>